<evidence type="ECO:0000256" key="4">
    <source>
        <dbReference type="ARBA" id="ARBA00022490"/>
    </source>
</evidence>
<protein>
    <recommendedName>
        <fullName evidence="3">Trichoplein keratin filament-binding protein</fullName>
    </recommendedName>
</protein>
<dbReference type="PANTHER" id="PTHR31183">
    <property type="entry name" value="TRICHOPLEIN KERATIN FILAMENT-BINDING PROTEIN FAMILY MEMBER"/>
    <property type="match status" value="1"/>
</dbReference>
<accession>A0AAN9AJ56</accession>
<evidence type="ECO:0000313" key="11">
    <source>
        <dbReference type="Proteomes" id="UP001374579"/>
    </source>
</evidence>
<evidence type="ECO:0000256" key="3">
    <source>
        <dbReference type="ARBA" id="ARBA00017328"/>
    </source>
</evidence>
<evidence type="ECO:0000313" key="10">
    <source>
        <dbReference type="EMBL" id="KAK7087908.1"/>
    </source>
</evidence>
<dbReference type="InterPro" id="IPR043596">
    <property type="entry name" value="CFAP53/TCHP"/>
</dbReference>
<dbReference type="GO" id="GO:0045095">
    <property type="term" value="C:keratin filament"/>
    <property type="evidence" value="ECO:0007669"/>
    <property type="project" value="TreeGrafter"/>
</dbReference>
<evidence type="ECO:0000256" key="8">
    <source>
        <dbReference type="SAM" id="MobiDB-lite"/>
    </source>
</evidence>
<dbReference type="PANTHER" id="PTHR31183:SF2">
    <property type="entry name" value="TRICHOPLEIN KERATIN FILAMENT-BINDING PROTEIN"/>
    <property type="match status" value="1"/>
</dbReference>
<dbReference type="GO" id="GO:0006915">
    <property type="term" value="P:apoptotic process"/>
    <property type="evidence" value="ECO:0007669"/>
    <property type="project" value="TreeGrafter"/>
</dbReference>
<dbReference type="AlphaFoldDB" id="A0AAN9AJ56"/>
<evidence type="ECO:0000256" key="2">
    <source>
        <dbReference type="ARBA" id="ARBA00010777"/>
    </source>
</evidence>
<evidence type="ECO:0000256" key="7">
    <source>
        <dbReference type="SAM" id="Coils"/>
    </source>
</evidence>
<name>A0AAN9AJ56_9CAEN</name>
<keyword evidence="4" id="KW-0963">Cytoplasm</keyword>
<feature type="coiled-coil region" evidence="7">
    <location>
        <begin position="295"/>
        <end position="331"/>
    </location>
</feature>
<dbReference type="Pfam" id="PF13868">
    <property type="entry name" value="TPH"/>
    <property type="match status" value="1"/>
</dbReference>
<dbReference type="EMBL" id="JBAMIC010004070">
    <property type="protein sequence ID" value="KAK7087908.1"/>
    <property type="molecule type" value="Genomic_DNA"/>
</dbReference>
<feature type="compositionally biased region" description="Acidic residues" evidence="8">
    <location>
        <begin position="463"/>
        <end position="472"/>
    </location>
</feature>
<comment type="similarity">
    <text evidence="2">Belongs to the TCHP family.</text>
</comment>
<evidence type="ECO:0000256" key="1">
    <source>
        <dbReference type="ARBA" id="ARBA00004300"/>
    </source>
</evidence>
<reference evidence="10 11" key="1">
    <citation type="submission" date="2024-02" db="EMBL/GenBank/DDBJ databases">
        <title>Chromosome-scale genome assembly of the rough periwinkle Littorina saxatilis.</title>
        <authorList>
            <person name="De Jode A."/>
            <person name="Faria R."/>
            <person name="Formenti G."/>
            <person name="Sims Y."/>
            <person name="Smith T.P."/>
            <person name="Tracey A."/>
            <person name="Wood J.M.D."/>
            <person name="Zagrodzka Z.B."/>
            <person name="Johannesson K."/>
            <person name="Butlin R.K."/>
            <person name="Leder E.H."/>
        </authorList>
    </citation>
    <scope>NUCLEOTIDE SEQUENCE [LARGE SCALE GENOMIC DNA]</scope>
    <source>
        <strain evidence="10">Snail1</strain>
        <tissue evidence="10">Muscle</tissue>
    </source>
</reference>
<feature type="region of interest" description="Disordered" evidence="8">
    <location>
        <begin position="442"/>
        <end position="472"/>
    </location>
</feature>
<proteinExistence type="inferred from homology"/>
<dbReference type="Proteomes" id="UP001374579">
    <property type="component" value="Unassembled WGS sequence"/>
</dbReference>
<feature type="domain" description="Trichohyalin-plectin-homology" evidence="9">
    <location>
        <begin position="149"/>
        <end position="484"/>
    </location>
</feature>
<organism evidence="10 11">
    <name type="scientific">Littorina saxatilis</name>
    <dbReference type="NCBI Taxonomy" id="31220"/>
    <lineage>
        <taxon>Eukaryota</taxon>
        <taxon>Metazoa</taxon>
        <taxon>Spiralia</taxon>
        <taxon>Lophotrochozoa</taxon>
        <taxon>Mollusca</taxon>
        <taxon>Gastropoda</taxon>
        <taxon>Caenogastropoda</taxon>
        <taxon>Littorinimorpha</taxon>
        <taxon>Littorinoidea</taxon>
        <taxon>Littorinidae</taxon>
        <taxon>Littorina</taxon>
    </lineage>
</organism>
<feature type="region of interest" description="Disordered" evidence="8">
    <location>
        <begin position="174"/>
        <end position="205"/>
    </location>
</feature>
<gene>
    <name evidence="10" type="ORF">V1264_021898</name>
</gene>
<comment type="subcellular location">
    <subcellularLocation>
        <location evidence="1">Cytoplasm</location>
        <location evidence="1">Cytoskeleton</location>
        <location evidence="1">Microtubule organizing center</location>
        <location evidence="1">Centrosome</location>
    </subcellularLocation>
</comment>
<feature type="coiled-coil region" evidence="7">
    <location>
        <begin position="86"/>
        <end position="138"/>
    </location>
</feature>
<evidence type="ECO:0000259" key="9">
    <source>
        <dbReference type="Pfam" id="PF13868"/>
    </source>
</evidence>
<feature type="compositionally biased region" description="Basic and acidic residues" evidence="8">
    <location>
        <begin position="176"/>
        <end position="205"/>
    </location>
</feature>
<dbReference type="GO" id="GO:0005813">
    <property type="term" value="C:centrosome"/>
    <property type="evidence" value="ECO:0007669"/>
    <property type="project" value="UniProtKB-SubCell"/>
</dbReference>
<keyword evidence="6" id="KW-0206">Cytoskeleton</keyword>
<keyword evidence="5 7" id="KW-0175">Coiled coil</keyword>
<dbReference type="InterPro" id="IPR043597">
    <property type="entry name" value="TPH_dom"/>
</dbReference>
<evidence type="ECO:0000256" key="5">
    <source>
        <dbReference type="ARBA" id="ARBA00023054"/>
    </source>
</evidence>
<sequence>MALPTAPKYWTNRKGLYEQAIVRHRNYENDFRQKWTETADYFQKNNVQAAKQAEWGSGLTSRSHQKKSTNIFQDSCEREIKAMKLKRRQERLKELLLGESKQYEAELKGFSNENYQRREEMKDRAEGLKSAREEKRKQIAEEKLYEHWQQNNPDIRQVHSELLKEHVVGHWSEQQEEAKLRAEQERREKEKIESQMERERRSALELDRQKEEERLRKEYQLKEHLRQQILELKHRETEAQELKHQLDLLMQQQWQMERVEAERAAKEEQRKKKDIGRALLRQHKTQMMHKSKLIQQDLEQDRHLLEEMINKEEEEITLQSARREKARADAHWMKQVIEDQLRLEKAREAEMDNLFQDEAARMWQQREGEWEKERKARQRLMDEVLEGRQEQIANKLEEVKRRQQESLERREELLRELEIASQLTRREQEKAQKDQEVFKHDLKEQVEERNHLERMTQLNLQQEEAEEQEADVEYQDFLRLETDRLRQRGYTPRFPGKKQAWS</sequence>
<evidence type="ECO:0000256" key="6">
    <source>
        <dbReference type="ARBA" id="ARBA00023212"/>
    </source>
</evidence>
<feature type="compositionally biased region" description="Basic and acidic residues" evidence="8">
    <location>
        <begin position="442"/>
        <end position="454"/>
    </location>
</feature>
<comment type="caution">
    <text evidence="10">The sequence shown here is derived from an EMBL/GenBank/DDBJ whole genome shotgun (WGS) entry which is preliminary data.</text>
</comment>
<keyword evidence="11" id="KW-1185">Reference proteome</keyword>